<accession>A0AA87YNN3</accession>
<comment type="caution">
    <text evidence="1">The sequence shown here is derived from an EMBL/GenBank/DDBJ whole genome shotgun (WGS) entry which is preliminary data.</text>
</comment>
<evidence type="ECO:0000313" key="2">
    <source>
        <dbReference type="Proteomes" id="UP001187192"/>
    </source>
</evidence>
<sequence length="204" mass="21115">MHQKSGGGNQPNTKLMLGFRGQKWHITVHIQPIETNRRAKPSRHKGKGKIGILLCSEIRRVICRGKNAGVRGGGFRRRGKAAGGRGCVDLARGGGVLIAEVGGGGCGGAVAVWAQGTGHGDSTSRGGWVGPICRLPRGVVDGSGRGGSGQFSTRGGEGVGTRCWGRGMVAWKEISGDGGGCLGKGNFRWGRDHGSGANRKNLPK</sequence>
<dbReference type="AlphaFoldDB" id="A0AA87YNN3"/>
<dbReference type="Proteomes" id="UP001187192">
    <property type="component" value="Unassembled WGS sequence"/>
</dbReference>
<evidence type="ECO:0000313" key="1">
    <source>
        <dbReference type="EMBL" id="GMN18993.1"/>
    </source>
</evidence>
<proteinExistence type="predicted"/>
<gene>
    <name evidence="1" type="ORF">TIFTF001_045112</name>
</gene>
<organism evidence="1 2">
    <name type="scientific">Ficus carica</name>
    <name type="common">Common fig</name>
    <dbReference type="NCBI Taxonomy" id="3494"/>
    <lineage>
        <taxon>Eukaryota</taxon>
        <taxon>Viridiplantae</taxon>
        <taxon>Streptophyta</taxon>
        <taxon>Embryophyta</taxon>
        <taxon>Tracheophyta</taxon>
        <taxon>Spermatophyta</taxon>
        <taxon>Magnoliopsida</taxon>
        <taxon>eudicotyledons</taxon>
        <taxon>Gunneridae</taxon>
        <taxon>Pentapetalae</taxon>
        <taxon>rosids</taxon>
        <taxon>fabids</taxon>
        <taxon>Rosales</taxon>
        <taxon>Moraceae</taxon>
        <taxon>Ficeae</taxon>
        <taxon>Ficus</taxon>
    </lineage>
</organism>
<keyword evidence="2" id="KW-1185">Reference proteome</keyword>
<name>A0AA87YNN3_FICCA</name>
<reference evidence="1" key="1">
    <citation type="submission" date="2023-07" db="EMBL/GenBank/DDBJ databases">
        <title>draft genome sequence of fig (Ficus carica).</title>
        <authorList>
            <person name="Takahashi T."/>
            <person name="Nishimura K."/>
        </authorList>
    </citation>
    <scope>NUCLEOTIDE SEQUENCE</scope>
</reference>
<protein>
    <submittedName>
        <fullName evidence="1">Uncharacterized protein</fullName>
    </submittedName>
</protein>
<dbReference type="EMBL" id="BTGU01003748">
    <property type="protein sequence ID" value="GMN18993.1"/>
    <property type="molecule type" value="Genomic_DNA"/>
</dbReference>